<sequence>MFDSGKTRRQIGIRKRQLISQCETIKQILHDHDLPEKSARFTPFSSEELIDLREEKALSKLWIACIRPTPESNPRRVY</sequence>
<keyword evidence="2" id="KW-1185">Reference proteome</keyword>
<dbReference type="EMBL" id="UZAH01027114">
    <property type="protein sequence ID" value="VDO88677.1"/>
    <property type="molecule type" value="Genomic_DNA"/>
</dbReference>
<gene>
    <name evidence="1" type="ORF">HPBE_LOCUS11461</name>
</gene>
<organism evidence="2 3">
    <name type="scientific">Heligmosomoides polygyrus</name>
    <name type="common">Parasitic roundworm</name>
    <dbReference type="NCBI Taxonomy" id="6339"/>
    <lineage>
        <taxon>Eukaryota</taxon>
        <taxon>Metazoa</taxon>
        <taxon>Ecdysozoa</taxon>
        <taxon>Nematoda</taxon>
        <taxon>Chromadorea</taxon>
        <taxon>Rhabditida</taxon>
        <taxon>Rhabditina</taxon>
        <taxon>Rhabditomorpha</taxon>
        <taxon>Strongyloidea</taxon>
        <taxon>Heligmosomidae</taxon>
        <taxon>Heligmosomoides</taxon>
    </lineage>
</organism>
<evidence type="ECO:0000313" key="1">
    <source>
        <dbReference type="EMBL" id="VDO88677.1"/>
    </source>
</evidence>
<dbReference type="Proteomes" id="UP000050761">
    <property type="component" value="Unassembled WGS sequence"/>
</dbReference>
<name>A0A183FTN9_HELPZ</name>
<dbReference type="AlphaFoldDB" id="A0A183FTN9"/>
<dbReference type="OrthoDB" id="5839458at2759"/>
<evidence type="ECO:0000313" key="2">
    <source>
        <dbReference type="Proteomes" id="UP000050761"/>
    </source>
</evidence>
<proteinExistence type="predicted"/>
<protein>
    <submittedName>
        <fullName evidence="3">Transposase</fullName>
    </submittedName>
</protein>
<evidence type="ECO:0000313" key="3">
    <source>
        <dbReference type="WBParaSite" id="HPBE_0001146001-mRNA-1"/>
    </source>
</evidence>
<accession>A0A183FTN9</accession>
<reference evidence="3" key="2">
    <citation type="submission" date="2019-09" db="UniProtKB">
        <authorList>
            <consortium name="WormBaseParasite"/>
        </authorList>
    </citation>
    <scope>IDENTIFICATION</scope>
</reference>
<accession>A0A3P7ZWH7</accession>
<reference evidence="1 2" key="1">
    <citation type="submission" date="2018-11" db="EMBL/GenBank/DDBJ databases">
        <authorList>
            <consortium name="Pathogen Informatics"/>
        </authorList>
    </citation>
    <scope>NUCLEOTIDE SEQUENCE [LARGE SCALE GENOMIC DNA]</scope>
</reference>
<dbReference type="WBParaSite" id="HPBE_0001146001-mRNA-1">
    <property type="protein sequence ID" value="HPBE_0001146001-mRNA-1"/>
    <property type="gene ID" value="HPBE_0001146001"/>
</dbReference>